<evidence type="ECO:0000313" key="2">
    <source>
        <dbReference type="EMBL" id="GFS11533.1"/>
    </source>
</evidence>
<dbReference type="EMBL" id="BMAT01002677">
    <property type="protein sequence ID" value="GFS11533.1"/>
    <property type="molecule type" value="Genomic_DNA"/>
</dbReference>
<proteinExistence type="predicted"/>
<dbReference type="Proteomes" id="UP000762676">
    <property type="component" value="Unassembled WGS sequence"/>
</dbReference>
<feature type="compositionally biased region" description="Polar residues" evidence="1">
    <location>
        <begin position="80"/>
        <end position="102"/>
    </location>
</feature>
<gene>
    <name evidence="2" type="ORF">ElyMa_001349900</name>
</gene>
<keyword evidence="3" id="KW-1185">Reference proteome</keyword>
<protein>
    <submittedName>
        <fullName evidence="2">Uncharacterized protein</fullName>
    </submittedName>
</protein>
<comment type="caution">
    <text evidence="2">The sequence shown here is derived from an EMBL/GenBank/DDBJ whole genome shotgun (WGS) entry which is preliminary data.</text>
</comment>
<dbReference type="AlphaFoldDB" id="A0AAV4INW2"/>
<evidence type="ECO:0000256" key="1">
    <source>
        <dbReference type="SAM" id="MobiDB-lite"/>
    </source>
</evidence>
<sequence>MYYPSFLHFSIFPLNLTTAKDRDPVIAADMTGVWNPLRVLDCKKHSVSPVQGMHMQRQKSYSDSELVAADMTNYADPVRSITSPNNMRRASSSKSWNASPAN</sequence>
<evidence type="ECO:0000313" key="3">
    <source>
        <dbReference type="Proteomes" id="UP000762676"/>
    </source>
</evidence>
<accession>A0AAV4INW2</accession>
<organism evidence="2 3">
    <name type="scientific">Elysia marginata</name>
    <dbReference type="NCBI Taxonomy" id="1093978"/>
    <lineage>
        <taxon>Eukaryota</taxon>
        <taxon>Metazoa</taxon>
        <taxon>Spiralia</taxon>
        <taxon>Lophotrochozoa</taxon>
        <taxon>Mollusca</taxon>
        <taxon>Gastropoda</taxon>
        <taxon>Heterobranchia</taxon>
        <taxon>Euthyneura</taxon>
        <taxon>Panpulmonata</taxon>
        <taxon>Sacoglossa</taxon>
        <taxon>Placobranchoidea</taxon>
        <taxon>Plakobranchidae</taxon>
        <taxon>Elysia</taxon>
    </lineage>
</organism>
<feature type="region of interest" description="Disordered" evidence="1">
    <location>
        <begin position="77"/>
        <end position="102"/>
    </location>
</feature>
<reference evidence="2 3" key="1">
    <citation type="journal article" date="2021" name="Elife">
        <title>Chloroplast acquisition without the gene transfer in kleptoplastic sea slugs, Plakobranchus ocellatus.</title>
        <authorList>
            <person name="Maeda T."/>
            <person name="Takahashi S."/>
            <person name="Yoshida T."/>
            <person name="Shimamura S."/>
            <person name="Takaki Y."/>
            <person name="Nagai Y."/>
            <person name="Toyoda A."/>
            <person name="Suzuki Y."/>
            <person name="Arimoto A."/>
            <person name="Ishii H."/>
            <person name="Satoh N."/>
            <person name="Nishiyama T."/>
            <person name="Hasebe M."/>
            <person name="Maruyama T."/>
            <person name="Minagawa J."/>
            <person name="Obokata J."/>
            <person name="Shigenobu S."/>
        </authorList>
    </citation>
    <scope>NUCLEOTIDE SEQUENCE [LARGE SCALE GENOMIC DNA]</scope>
</reference>
<name>A0AAV4INW2_9GAST</name>